<gene>
    <name evidence="1" type="ORF">Dda_4560</name>
</gene>
<accession>A0AAD6NJ81</accession>
<evidence type="ECO:0000313" key="1">
    <source>
        <dbReference type="EMBL" id="KAJ6260334.1"/>
    </source>
</evidence>
<sequence>MAWAQGGSRRKKKPPCALGAAGLIHHDLDDRTSGEYEVQVRHPLKCSIPPAHRPVCKLNVSAERIVDAQILCFQPTVSNERTNERADDGSLLACWVCRKGNGGAVCLTNALTPVCATASAFQVIPPDSRWTRKIPERCFSVEG</sequence>
<dbReference type="Proteomes" id="UP001221413">
    <property type="component" value="Unassembled WGS sequence"/>
</dbReference>
<evidence type="ECO:0000313" key="2">
    <source>
        <dbReference type="Proteomes" id="UP001221413"/>
    </source>
</evidence>
<protein>
    <submittedName>
        <fullName evidence="1">Uncharacterized protein</fullName>
    </submittedName>
</protein>
<organism evidence="1 2">
    <name type="scientific">Drechslerella dactyloides</name>
    <name type="common">Nematode-trapping fungus</name>
    <name type="synonym">Arthrobotrys dactyloides</name>
    <dbReference type="NCBI Taxonomy" id="74499"/>
    <lineage>
        <taxon>Eukaryota</taxon>
        <taxon>Fungi</taxon>
        <taxon>Dikarya</taxon>
        <taxon>Ascomycota</taxon>
        <taxon>Pezizomycotina</taxon>
        <taxon>Orbiliomycetes</taxon>
        <taxon>Orbiliales</taxon>
        <taxon>Orbiliaceae</taxon>
        <taxon>Drechslerella</taxon>
    </lineage>
</organism>
<dbReference type="EMBL" id="JAQGDS010000005">
    <property type="protein sequence ID" value="KAJ6260334.1"/>
    <property type="molecule type" value="Genomic_DNA"/>
</dbReference>
<keyword evidence="2" id="KW-1185">Reference proteome</keyword>
<reference evidence="1" key="1">
    <citation type="submission" date="2023-01" db="EMBL/GenBank/DDBJ databases">
        <title>The chitinases involved in constricting ring structure development in the nematode-trapping fungus Drechslerella dactyloides.</title>
        <authorList>
            <person name="Wang R."/>
            <person name="Zhang L."/>
            <person name="Tang P."/>
            <person name="Li S."/>
            <person name="Liang L."/>
        </authorList>
    </citation>
    <scope>NUCLEOTIDE SEQUENCE</scope>
    <source>
        <strain evidence="1">YMF1.00031</strain>
    </source>
</reference>
<dbReference type="AlphaFoldDB" id="A0AAD6NJ81"/>
<comment type="caution">
    <text evidence="1">The sequence shown here is derived from an EMBL/GenBank/DDBJ whole genome shotgun (WGS) entry which is preliminary data.</text>
</comment>
<name>A0AAD6NJ81_DREDA</name>
<proteinExistence type="predicted"/>